<dbReference type="AlphaFoldDB" id="A0A0K9GY99"/>
<dbReference type="InterPro" id="IPR009057">
    <property type="entry name" value="Homeodomain-like_sf"/>
</dbReference>
<dbReference type="EMBL" id="LFZW01000001">
    <property type="protein sequence ID" value="KMY51704.1"/>
    <property type="molecule type" value="Genomic_DNA"/>
</dbReference>
<reference evidence="3" key="1">
    <citation type="submission" date="2015-07" db="EMBL/GenBank/DDBJ databases">
        <title>Genome sequencing project for genomic taxonomy and phylogenomics of Bacillus-like bacteria.</title>
        <authorList>
            <person name="Liu B."/>
            <person name="Wang J."/>
            <person name="Zhu Y."/>
            <person name="Liu G."/>
            <person name="Chen Q."/>
            <person name="Chen Z."/>
            <person name="Lan J."/>
            <person name="Che J."/>
            <person name="Ge C."/>
            <person name="Shi H."/>
            <person name="Pan Z."/>
            <person name="Liu X."/>
        </authorList>
    </citation>
    <scope>NUCLEOTIDE SEQUENCE [LARGE SCALE GENOMIC DNA]</scope>
    <source>
        <strain evidence="3">FJAT-27997</strain>
    </source>
</reference>
<dbReference type="SUPFAM" id="SSF46689">
    <property type="entry name" value="Homeodomain-like"/>
    <property type="match status" value="1"/>
</dbReference>
<accession>A0A0K9GY99</accession>
<dbReference type="PATRIC" id="fig|1679170.3.peg.4743"/>
<evidence type="ECO:0000313" key="2">
    <source>
        <dbReference type="EMBL" id="KMY51704.1"/>
    </source>
</evidence>
<dbReference type="NCBIfam" id="NF033545">
    <property type="entry name" value="transpos_IS630"/>
    <property type="match status" value="1"/>
</dbReference>
<protein>
    <recommendedName>
        <fullName evidence="1">Winged helix-turn helix domain-containing protein</fullName>
    </recommendedName>
</protein>
<dbReference type="Pfam" id="PF13592">
    <property type="entry name" value="HTH_33"/>
    <property type="match status" value="1"/>
</dbReference>
<evidence type="ECO:0000313" key="3">
    <source>
        <dbReference type="Proteomes" id="UP000037146"/>
    </source>
</evidence>
<proteinExistence type="predicted"/>
<evidence type="ECO:0000259" key="1">
    <source>
        <dbReference type="Pfam" id="PF13592"/>
    </source>
</evidence>
<dbReference type="Proteomes" id="UP000037146">
    <property type="component" value="Unassembled WGS sequence"/>
</dbReference>
<sequence length="174" mass="20339">MKKKGYDDLGRRLEEIQQVLKIEKNVRLYQRYQVILLHLQDHMNREIAKIVNLNENTISTYIKKYQKLGIDGLKLGHSPGAPRRLTQEQEAQVRDVILHQTPAEVGLKTNMNWTSPLLREWILREFGIQYADRGVLNLLHRLGFSHTRPSYTLAKADPVKQAAFRDTFNHVKKN</sequence>
<dbReference type="Pfam" id="PF13551">
    <property type="entry name" value="HTH_29"/>
    <property type="match status" value="1"/>
</dbReference>
<dbReference type="InterPro" id="IPR047655">
    <property type="entry name" value="Transpos_IS630-like"/>
</dbReference>
<name>A0A0K9GY99_9BACI</name>
<organism evidence="2 3">
    <name type="scientific">Peribacillus loiseleuriae</name>
    <dbReference type="NCBI Taxonomy" id="1679170"/>
    <lineage>
        <taxon>Bacteria</taxon>
        <taxon>Bacillati</taxon>
        <taxon>Bacillota</taxon>
        <taxon>Bacilli</taxon>
        <taxon>Bacillales</taxon>
        <taxon>Bacillaceae</taxon>
        <taxon>Peribacillus</taxon>
    </lineage>
</organism>
<dbReference type="STRING" id="1679170.AC625_21030"/>
<dbReference type="InterPro" id="IPR025959">
    <property type="entry name" value="Winged_HTH_dom"/>
</dbReference>
<keyword evidence="3" id="KW-1185">Reference proteome</keyword>
<gene>
    <name evidence="2" type="ORF">AC625_21030</name>
</gene>
<feature type="domain" description="Winged helix-turn helix" evidence="1">
    <location>
        <begin position="113"/>
        <end position="167"/>
    </location>
</feature>
<comment type="caution">
    <text evidence="2">The sequence shown here is derived from an EMBL/GenBank/DDBJ whole genome shotgun (WGS) entry which is preliminary data.</text>
</comment>